<dbReference type="OMA" id="CATPMET"/>
<dbReference type="HOGENOM" id="CLU_001650_6_0_1"/>
<organism evidence="1 2">
    <name type="scientific">Solanum tuberosum</name>
    <name type="common">Potato</name>
    <dbReference type="NCBI Taxonomy" id="4113"/>
    <lineage>
        <taxon>Eukaryota</taxon>
        <taxon>Viridiplantae</taxon>
        <taxon>Streptophyta</taxon>
        <taxon>Embryophyta</taxon>
        <taxon>Tracheophyta</taxon>
        <taxon>Spermatophyta</taxon>
        <taxon>Magnoliopsida</taxon>
        <taxon>eudicotyledons</taxon>
        <taxon>Gunneridae</taxon>
        <taxon>Pentapetalae</taxon>
        <taxon>asterids</taxon>
        <taxon>lamiids</taxon>
        <taxon>Solanales</taxon>
        <taxon>Solanaceae</taxon>
        <taxon>Solanoideae</taxon>
        <taxon>Solaneae</taxon>
        <taxon>Solanum</taxon>
    </lineage>
</organism>
<proteinExistence type="predicted"/>
<evidence type="ECO:0008006" key="3">
    <source>
        <dbReference type="Google" id="ProtNLM"/>
    </source>
</evidence>
<evidence type="ECO:0000313" key="1">
    <source>
        <dbReference type="EnsemblPlants" id="PGSC0003DMT400074691"/>
    </source>
</evidence>
<dbReference type="InterPro" id="IPR043502">
    <property type="entry name" value="DNA/RNA_pol_sf"/>
</dbReference>
<dbReference type="Proteomes" id="UP000011115">
    <property type="component" value="Unassembled WGS sequence"/>
</dbReference>
<dbReference type="EnsemblPlants" id="PGSC0003DMT400074691">
    <property type="protein sequence ID" value="PGSC0003DMT400074691"/>
    <property type="gene ID" value="PGSC0003DMG400029043"/>
</dbReference>
<reference evidence="2" key="1">
    <citation type="journal article" date="2011" name="Nature">
        <title>Genome sequence and analysis of the tuber crop potato.</title>
        <authorList>
            <consortium name="The Potato Genome Sequencing Consortium"/>
        </authorList>
    </citation>
    <scope>NUCLEOTIDE SEQUENCE [LARGE SCALE GENOMIC DNA]</scope>
    <source>
        <strain evidence="2">cv. DM1-3 516 R44</strain>
    </source>
</reference>
<protein>
    <recommendedName>
        <fullName evidence="3">Copia protein</fullName>
    </recommendedName>
</protein>
<sequence length="281" mass="32109">MEIKQSKSEVFICQKKYAKEILKKFQMEECKSMSTPMNQKEKLCKEDGADKVDEGYYRSLIGCLMYLTATRPDILFVVSLLSRFMHCASEMHLRAAKRILRYIKGTIDYGVKFEKCPSFKLLGFSDSDWAGSADDMRSTSGHCFSLGSGIFSWSSKKQEIVAQSTAEAEFIAATGAVNQVLWLRKIMYDLHLEQKESTIILVDNQAAIAISNNPVFHKKTKHFNIKLYFLREVQQRGEVTLVYCKSENQLADLFTKPLPISKFELLRQKIGVCSIQSKEEC</sequence>
<reference evidence="1" key="2">
    <citation type="submission" date="2015-06" db="UniProtKB">
        <authorList>
            <consortium name="EnsemblPlants"/>
        </authorList>
    </citation>
    <scope>IDENTIFICATION</scope>
    <source>
        <strain evidence="1">DM1-3 516 R44</strain>
    </source>
</reference>
<keyword evidence="2" id="KW-1185">Reference proteome</keyword>
<dbReference type="AlphaFoldDB" id="M1CU18"/>
<dbReference type="eggNOG" id="KOG0017">
    <property type="taxonomic scope" value="Eukaryota"/>
</dbReference>
<evidence type="ECO:0000313" key="2">
    <source>
        <dbReference type="Proteomes" id="UP000011115"/>
    </source>
</evidence>
<dbReference type="PANTHER" id="PTHR11439:SF503">
    <property type="entry name" value="CYSTEINE-RICH RLK (RECEPTOR-LIKE PROTEIN KINASE) 8"/>
    <property type="match status" value="1"/>
</dbReference>
<name>M1CU18_SOLTU</name>
<dbReference type="CDD" id="cd09272">
    <property type="entry name" value="RNase_HI_RT_Ty1"/>
    <property type="match status" value="1"/>
</dbReference>
<dbReference type="PaxDb" id="4113-PGSC0003DMT400074691"/>
<dbReference type="STRING" id="4113.M1CU18"/>
<dbReference type="PANTHER" id="PTHR11439">
    <property type="entry name" value="GAG-POL-RELATED RETROTRANSPOSON"/>
    <property type="match status" value="1"/>
</dbReference>
<dbReference type="Gramene" id="PGSC0003DMT400074691">
    <property type="protein sequence ID" value="PGSC0003DMT400074691"/>
    <property type="gene ID" value="PGSC0003DMG400029043"/>
</dbReference>
<dbReference type="InParanoid" id="M1CU18"/>
<accession>M1CU18</accession>
<dbReference type="SUPFAM" id="SSF56672">
    <property type="entry name" value="DNA/RNA polymerases"/>
    <property type="match status" value="1"/>
</dbReference>